<dbReference type="OrthoDB" id="275457at2759"/>
<sequence length="380" mass="42616">MIRSVRLVSPKSLAPYISARGIQTFEPLVTDIKITRNGKTIIAQGTGGRSSRTGYTATVFGSNGFLGSHLVSRLARHGTITVAPFREEMKKRHLKVAGDLGVVNFVEFDFRNVQSIEDAVKNSDIVYNLIGREYETKNFSYDDVHVEGAKRIAEAVDKYNVPRFVHVSAFNANSSDKVSQFNRTKGLGEEIVREIVPHTTIVRPSTMYGNSDKFLNQIASKSRLLVANNNQEKLRPVHVVDVAAALEQIGYDDATTGKTFELYGPKELTMAEIQALVQGATSNEQTVLNLPKQLYLAFAKATQLIYWPTLSPDQVERMFIDQVIDPNAETFASLGIEPAQLESLVIKYVRHWRSYLHLQDTVDATQALRKEREYIHIIDQ</sequence>
<dbReference type="Gene3D" id="3.40.50.720">
    <property type="entry name" value="NAD(P)-binding Rossmann-like Domain"/>
    <property type="match status" value="1"/>
</dbReference>
<feature type="domain" description="NAD-dependent epimerase/dehydratase" evidence="1">
    <location>
        <begin position="58"/>
        <end position="246"/>
    </location>
</feature>
<dbReference type="FunFam" id="3.40.50.720:FF:000358">
    <property type="entry name" value="NADH-ubiquinone oxidoreductase 39 kDa subunit"/>
    <property type="match status" value="1"/>
</dbReference>
<dbReference type="Proteomes" id="UP000398389">
    <property type="component" value="Unassembled WGS sequence"/>
</dbReference>
<dbReference type="GeneID" id="43584866"/>
<dbReference type="GO" id="GO:0005739">
    <property type="term" value="C:mitochondrion"/>
    <property type="evidence" value="ECO:0007669"/>
    <property type="project" value="TreeGrafter"/>
</dbReference>
<evidence type="ECO:0000313" key="2">
    <source>
        <dbReference type="EMBL" id="VVT58130.1"/>
    </source>
</evidence>
<dbReference type="GO" id="GO:0044877">
    <property type="term" value="F:protein-containing complex binding"/>
    <property type="evidence" value="ECO:0007669"/>
    <property type="project" value="TreeGrafter"/>
</dbReference>
<accession>A0A5E8C512</accession>
<dbReference type="InterPro" id="IPR036291">
    <property type="entry name" value="NAD(P)-bd_dom_sf"/>
</dbReference>
<evidence type="ECO:0000313" key="3">
    <source>
        <dbReference type="Proteomes" id="UP000398389"/>
    </source>
</evidence>
<organism evidence="2 3">
    <name type="scientific">Magnusiomyces paraingens</name>
    <dbReference type="NCBI Taxonomy" id="2606893"/>
    <lineage>
        <taxon>Eukaryota</taxon>
        <taxon>Fungi</taxon>
        <taxon>Dikarya</taxon>
        <taxon>Ascomycota</taxon>
        <taxon>Saccharomycotina</taxon>
        <taxon>Dipodascomycetes</taxon>
        <taxon>Dipodascales</taxon>
        <taxon>Dipodascaceae</taxon>
        <taxon>Magnusiomyces</taxon>
    </lineage>
</organism>
<keyword evidence="3" id="KW-1185">Reference proteome</keyword>
<dbReference type="InterPro" id="IPR051207">
    <property type="entry name" value="ComplexI_NDUFA9_subunit"/>
</dbReference>
<protein>
    <recommendedName>
        <fullName evidence="1">NAD-dependent epimerase/dehydratase domain-containing protein</fullName>
    </recommendedName>
</protein>
<dbReference type="InterPro" id="IPR001509">
    <property type="entry name" value="Epimerase_deHydtase"/>
</dbReference>
<dbReference type="Pfam" id="PF01370">
    <property type="entry name" value="Epimerase"/>
    <property type="match status" value="1"/>
</dbReference>
<dbReference type="AlphaFoldDB" id="A0A5E8C512"/>
<evidence type="ECO:0000259" key="1">
    <source>
        <dbReference type="Pfam" id="PF01370"/>
    </source>
</evidence>
<proteinExistence type="predicted"/>
<dbReference type="SUPFAM" id="SSF51735">
    <property type="entry name" value="NAD(P)-binding Rossmann-fold domains"/>
    <property type="match status" value="1"/>
</dbReference>
<dbReference type="RefSeq" id="XP_031856657.1">
    <property type="nucleotide sequence ID" value="XM_032000766.1"/>
</dbReference>
<dbReference type="PANTHER" id="PTHR12126:SF11">
    <property type="entry name" value="NADH DEHYDROGENASE [UBIQUINONE] 1 ALPHA SUBCOMPLEX SUBUNIT 9, MITOCHONDRIAL"/>
    <property type="match status" value="1"/>
</dbReference>
<dbReference type="CDD" id="cd05271">
    <property type="entry name" value="NDUFA9_like_SDR_a"/>
    <property type="match status" value="1"/>
</dbReference>
<dbReference type="EMBL" id="CABVLU010000005">
    <property type="protein sequence ID" value="VVT58130.1"/>
    <property type="molecule type" value="Genomic_DNA"/>
</dbReference>
<reference evidence="2 3" key="1">
    <citation type="submission" date="2019-09" db="EMBL/GenBank/DDBJ databases">
        <authorList>
            <person name="Brejova B."/>
        </authorList>
    </citation>
    <scope>NUCLEOTIDE SEQUENCE [LARGE SCALE GENOMIC DNA]</scope>
</reference>
<gene>
    <name evidence="2" type="ORF">SAPINGB_P006052</name>
</gene>
<dbReference type="PANTHER" id="PTHR12126">
    <property type="entry name" value="NADH-UBIQUINONE OXIDOREDUCTASE 39 KDA SUBUNIT-RELATED"/>
    <property type="match status" value="1"/>
</dbReference>
<name>A0A5E8C512_9ASCO</name>